<organism evidence="4 5">
    <name type="scientific">Adiantum capillus-veneris</name>
    <name type="common">Maidenhair fern</name>
    <dbReference type="NCBI Taxonomy" id="13818"/>
    <lineage>
        <taxon>Eukaryota</taxon>
        <taxon>Viridiplantae</taxon>
        <taxon>Streptophyta</taxon>
        <taxon>Embryophyta</taxon>
        <taxon>Tracheophyta</taxon>
        <taxon>Polypodiopsida</taxon>
        <taxon>Polypodiidae</taxon>
        <taxon>Polypodiales</taxon>
        <taxon>Pteridineae</taxon>
        <taxon>Pteridaceae</taxon>
        <taxon>Vittarioideae</taxon>
        <taxon>Adiantum</taxon>
    </lineage>
</organism>
<feature type="region of interest" description="Disordered" evidence="2">
    <location>
        <begin position="459"/>
        <end position="503"/>
    </location>
</feature>
<reference evidence="4" key="1">
    <citation type="submission" date="2021-01" db="EMBL/GenBank/DDBJ databases">
        <title>Adiantum capillus-veneris genome.</title>
        <authorList>
            <person name="Fang Y."/>
            <person name="Liao Q."/>
        </authorList>
    </citation>
    <scope>NUCLEOTIDE SEQUENCE</scope>
    <source>
        <strain evidence="4">H3</strain>
        <tissue evidence="4">Leaf</tissue>
    </source>
</reference>
<dbReference type="AlphaFoldDB" id="A0A9D4ZE12"/>
<evidence type="ECO:0000259" key="3">
    <source>
        <dbReference type="Pfam" id="PF19263"/>
    </source>
</evidence>
<keyword evidence="1" id="KW-0934">Plastid</keyword>
<feature type="domain" description="NrS-1 polymerase-like helicase" evidence="3">
    <location>
        <begin position="231"/>
        <end position="318"/>
    </location>
</feature>
<evidence type="ECO:0000313" key="4">
    <source>
        <dbReference type="EMBL" id="KAI5070642.1"/>
    </source>
</evidence>
<sequence>MGNRAMQNETLIFQARYLCNPPFEKEKELDFSRILEKRADEQAGEYGGDTAELDHELDAHIGALLADRFKDTWAYLLPDEQWYEYKNQRWDSPPGWAYEILNKIEEEMKGMGAAFTRPQRKRMSSQHLLKSVEERLRQLLKRARTVDSGLPFLNGVLVPHESGPLLHPPSPLWVCMSYAGIELDMCTPMTPIQKSFLLTLMDGDVLKLNLLRAFLRLVFTLDTWEQFSLFLWGPGAMGKSTLTALLEHILGERCESLDVSRIANRFELTLVEGKNLLLFRDVTRQPSNAAASILKRFLSNEGVTVEAKGTPAMSVKSGATPFLRPTGGGGLNYSRLIEWVTEKIRYDLGAEIPLGAKKVPILGSLYEDYILYVDANGIEPIPFNQFGDALDEVIRSQGYRDVVIRRRSIGRVVQGLRLGHGERIRKNKITGSMWYLMKTDPWPGFKEDKEGWERGGCETVDHVDSPGNVDSVDSADTLSSGEHVDGEEEETKAEGTLPPNLGPVLEEGQAVEAREGESLPNLTPPEVENTLKFLRQYPELKEAYGRKEVWTEDQMVQWSVSSIKVREALKEQVGGLYLQAEKAPPQTGYGLPPLLPSTTLADLPYSLSSQLGSGLSRLAATPSQYEELVNLLNE</sequence>
<dbReference type="Proteomes" id="UP000886520">
    <property type="component" value="Chromosome 14"/>
</dbReference>
<comment type="caution">
    <text evidence="4">The sequence shown here is derived from an EMBL/GenBank/DDBJ whole genome shotgun (WGS) entry which is preliminary data.</text>
</comment>
<protein>
    <recommendedName>
        <fullName evidence="3">NrS-1 polymerase-like helicase domain-containing protein</fullName>
    </recommendedName>
</protein>
<dbReference type="EMBL" id="JABFUD020000014">
    <property type="protein sequence ID" value="KAI5070642.1"/>
    <property type="molecule type" value="Genomic_DNA"/>
</dbReference>
<proteinExistence type="predicted"/>
<gene>
    <name evidence="4" type="ORF">GOP47_0014985</name>
</gene>
<dbReference type="SUPFAM" id="SSF52540">
    <property type="entry name" value="P-loop containing nucleoside triphosphate hydrolases"/>
    <property type="match status" value="1"/>
</dbReference>
<keyword evidence="1" id="KW-0150">Chloroplast</keyword>
<dbReference type="Gene3D" id="3.40.50.300">
    <property type="entry name" value="P-loop containing nucleotide triphosphate hydrolases"/>
    <property type="match status" value="1"/>
</dbReference>
<accession>A0A9D4ZE12</accession>
<name>A0A9D4ZE12_ADICA</name>
<dbReference type="InterPro" id="IPR027417">
    <property type="entry name" value="P-loop_NTPase"/>
</dbReference>
<evidence type="ECO:0000256" key="2">
    <source>
        <dbReference type="SAM" id="MobiDB-lite"/>
    </source>
</evidence>
<evidence type="ECO:0000256" key="1">
    <source>
        <dbReference type="ARBA" id="ARBA00022528"/>
    </source>
</evidence>
<dbReference type="InterPro" id="IPR045455">
    <property type="entry name" value="NrS-1_pol-like_helicase"/>
</dbReference>
<keyword evidence="5" id="KW-1185">Reference proteome</keyword>
<evidence type="ECO:0000313" key="5">
    <source>
        <dbReference type="Proteomes" id="UP000886520"/>
    </source>
</evidence>
<dbReference type="Pfam" id="PF19263">
    <property type="entry name" value="DUF5906"/>
    <property type="match status" value="1"/>
</dbReference>